<accession>A0A0H5PBC3</accession>
<dbReference type="EMBL" id="LN868941">
    <property type="protein sequence ID" value="CRY84544.1"/>
    <property type="molecule type" value="Genomic_DNA"/>
</dbReference>
<sequence length="127" mass="13919">MPSTAAAGQLNVQCTAEQIRAALYASNHDPEYFDTAEAVAERDARIAAGVPVVRVTACNSGGSGREAYALIQSGIRHADGTFWPSIEGCPIVHFRRRDGRLTDAENARRLLHRRFWGVEVPIEWVNG</sequence>
<gene>
    <name evidence="1" type="ORF">ERS450000_06086</name>
</gene>
<name>A0A0H5PBC3_NOCFR</name>
<proteinExistence type="predicted"/>
<dbReference type="Proteomes" id="UP000057820">
    <property type="component" value="Plasmid 4"/>
</dbReference>
<evidence type="ECO:0000313" key="1">
    <source>
        <dbReference type="EMBL" id="CRY84544.1"/>
    </source>
</evidence>
<organism evidence="1 2">
    <name type="scientific">Nocardia farcinica</name>
    <dbReference type="NCBI Taxonomy" id="37329"/>
    <lineage>
        <taxon>Bacteria</taxon>
        <taxon>Bacillati</taxon>
        <taxon>Actinomycetota</taxon>
        <taxon>Actinomycetes</taxon>
        <taxon>Mycobacteriales</taxon>
        <taxon>Nocardiaceae</taxon>
        <taxon>Nocardia</taxon>
    </lineage>
</organism>
<geneLocation type="plasmid" evidence="1">
    <name>4</name>
</geneLocation>
<dbReference type="RefSeq" id="WP_060595233.1">
    <property type="nucleotide sequence ID" value="NZ_CP031419.1"/>
</dbReference>
<dbReference type="AlphaFoldDB" id="A0A0H5PBC3"/>
<keyword evidence="1" id="KW-0614">Plasmid</keyword>
<dbReference type="KEGG" id="nfr:ERS450000_06086"/>
<reference evidence="2" key="1">
    <citation type="submission" date="2015-03" db="EMBL/GenBank/DDBJ databases">
        <authorList>
            <consortium name="Pathogen Informatics"/>
        </authorList>
    </citation>
    <scope>NUCLEOTIDE SEQUENCE [LARGE SCALE GENOMIC DNA]</scope>
    <source>
        <strain evidence="2">NCTC11134</strain>
        <plasmid evidence="2">4</plasmid>
    </source>
</reference>
<protein>
    <submittedName>
        <fullName evidence="1">Uncharacterized protein</fullName>
    </submittedName>
</protein>
<evidence type="ECO:0000313" key="2">
    <source>
        <dbReference type="Proteomes" id="UP000057820"/>
    </source>
</evidence>